<dbReference type="Proteomes" id="UP000609651">
    <property type="component" value="Unassembled WGS sequence"/>
</dbReference>
<organism evidence="1 2">
    <name type="scientific">Alienimonas chondri</name>
    <dbReference type="NCBI Taxonomy" id="2681879"/>
    <lineage>
        <taxon>Bacteria</taxon>
        <taxon>Pseudomonadati</taxon>
        <taxon>Planctomycetota</taxon>
        <taxon>Planctomycetia</taxon>
        <taxon>Planctomycetales</taxon>
        <taxon>Planctomycetaceae</taxon>
        <taxon>Alienimonas</taxon>
    </lineage>
</organism>
<gene>
    <name evidence="1" type="ORF">LzC2_29940</name>
</gene>
<reference evidence="1 2" key="1">
    <citation type="journal article" date="2020" name="Syst. Appl. Microbiol.">
        <title>Alienimonas chondri sp. nov., a novel planctomycete isolated from the biofilm of the red alga Chondrus crispus.</title>
        <authorList>
            <person name="Vitorino I."/>
            <person name="Albuquerque L."/>
            <person name="Wiegand S."/>
            <person name="Kallscheuer N."/>
            <person name="da Costa M.S."/>
            <person name="Lobo-da-Cunha A."/>
            <person name="Jogler C."/>
            <person name="Lage O.M."/>
        </authorList>
    </citation>
    <scope>NUCLEOTIDE SEQUENCE [LARGE SCALE GENOMIC DNA]</scope>
    <source>
        <strain evidence="1 2">LzC2</strain>
    </source>
</reference>
<evidence type="ECO:0008006" key="3">
    <source>
        <dbReference type="Google" id="ProtNLM"/>
    </source>
</evidence>
<proteinExistence type="predicted"/>
<sequence>MYAASPDRGRPRFPRYSPVRTVPVPVSLPAVLLCALLPADPASGLPRHEENAALLDPATADFVPAEIAAADAPPISALGTLCVVSLAERRFEPAAPYYSAVHAGRTYFFASDQARTQFLAAPETYAPAWCGIDPVAYLNDGVLAEGAVLRRHAGRFYLFLNVTNWNTFRAAPGRYAR</sequence>
<accession>A0ABX1VGC9</accession>
<evidence type="ECO:0000313" key="2">
    <source>
        <dbReference type="Proteomes" id="UP000609651"/>
    </source>
</evidence>
<protein>
    <recommendedName>
        <fullName evidence="3">YHS domain-containing protein</fullName>
    </recommendedName>
</protein>
<keyword evidence="2" id="KW-1185">Reference proteome</keyword>
<evidence type="ECO:0000313" key="1">
    <source>
        <dbReference type="EMBL" id="NNJ26898.1"/>
    </source>
</evidence>
<dbReference type="EMBL" id="WTPX01000106">
    <property type="protein sequence ID" value="NNJ26898.1"/>
    <property type="molecule type" value="Genomic_DNA"/>
</dbReference>
<name>A0ABX1VGC9_9PLAN</name>
<comment type="caution">
    <text evidence="1">The sequence shown here is derived from an EMBL/GenBank/DDBJ whole genome shotgun (WGS) entry which is preliminary data.</text>
</comment>